<feature type="signal peptide" evidence="2">
    <location>
        <begin position="1"/>
        <end position="26"/>
    </location>
</feature>
<gene>
    <name evidence="3" type="ORF">EIP91_011053</name>
</gene>
<sequence>MGPPGYITRITRIAMLIGALIPTLTSTSPGSQEIVRHSSRRSEGTSRAASPKVVYIDPSEYSGSDRGRSRSGSYTSHKSSSRRYDHRDYDRSYERQAPRKADRGDSVVQMQPSEEPHSPR</sequence>
<evidence type="ECO:0000313" key="4">
    <source>
        <dbReference type="Proteomes" id="UP000292702"/>
    </source>
</evidence>
<keyword evidence="2" id="KW-0732">Signal</keyword>
<reference evidence="3 4" key="1">
    <citation type="submission" date="2018-11" db="EMBL/GenBank/DDBJ databases">
        <title>Genome assembly of Steccherinum ochraceum LE-BIN_3174, the white-rot fungus of the Steccherinaceae family (The Residual Polyporoid clade, Polyporales, Basidiomycota).</title>
        <authorList>
            <person name="Fedorova T.V."/>
            <person name="Glazunova O.A."/>
            <person name="Landesman E.O."/>
            <person name="Moiseenko K.V."/>
            <person name="Psurtseva N.V."/>
            <person name="Savinova O.S."/>
            <person name="Shakhova N.V."/>
            <person name="Tyazhelova T.V."/>
            <person name="Vasina D.V."/>
        </authorList>
    </citation>
    <scope>NUCLEOTIDE SEQUENCE [LARGE SCALE GENOMIC DNA]</scope>
    <source>
        <strain evidence="3 4">LE-BIN_3174</strain>
    </source>
</reference>
<dbReference type="Proteomes" id="UP000292702">
    <property type="component" value="Unassembled WGS sequence"/>
</dbReference>
<evidence type="ECO:0000256" key="1">
    <source>
        <dbReference type="SAM" id="MobiDB-lite"/>
    </source>
</evidence>
<feature type="region of interest" description="Disordered" evidence="1">
    <location>
        <begin position="23"/>
        <end position="120"/>
    </location>
</feature>
<dbReference type="AlphaFoldDB" id="A0A4R0RVL1"/>
<organism evidence="3 4">
    <name type="scientific">Steccherinum ochraceum</name>
    <dbReference type="NCBI Taxonomy" id="92696"/>
    <lineage>
        <taxon>Eukaryota</taxon>
        <taxon>Fungi</taxon>
        <taxon>Dikarya</taxon>
        <taxon>Basidiomycota</taxon>
        <taxon>Agaricomycotina</taxon>
        <taxon>Agaricomycetes</taxon>
        <taxon>Polyporales</taxon>
        <taxon>Steccherinaceae</taxon>
        <taxon>Steccherinum</taxon>
    </lineage>
</organism>
<dbReference type="EMBL" id="RWJN01000007">
    <property type="protein sequence ID" value="TCD71282.1"/>
    <property type="molecule type" value="Genomic_DNA"/>
</dbReference>
<accession>A0A4R0RVL1</accession>
<feature type="compositionally biased region" description="Basic and acidic residues" evidence="1">
    <location>
        <begin position="82"/>
        <end position="105"/>
    </location>
</feature>
<feature type="chain" id="PRO_5020436038" evidence="2">
    <location>
        <begin position="27"/>
        <end position="120"/>
    </location>
</feature>
<feature type="compositionally biased region" description="Basic and acidic residues" evidence="1">
    <location>
        <begin position="34"/>
        <end position="44"/>
    </location>
</feature>
<name>A0A4R0RVL1_9APHY</name>
<evidence type="ECO:0000313" key="3">
    <source>
        <dbReference type="EMBL" id="TCD71282.1"/>
    </source>
</evidence>
<comment type="caution">
    <text evidence="3">The sequence shown here is derived from an EMBL/GenBank/DDBJ whole genome shotgun (WGS) entry which is preliminary data.</text>
</comment>
<keyword evidence="4" id="KW-1185">Reference proteome</keyword>
<proteinExistence type="predicted"/>
<evidence type="ECO:0000256" key="2">
    <source>
        <dbReference type="SAM" id="SignalP"/>
    </source>
</evidence>
<protein>
    <submittedName>
        <fullName evidence="3">Uncharacterized protein</fullName>
    </submittedName>
</protein>